<dbReference type="InterPro" id="IPR002502">
    <property type="entry name" value="Amidase_domain"/>
</dbReference>
<dbReference type="EMBL" id="BMQK01000002">
    <property type="protein sequence ID" value="GGQ46338.1"/>
    <property type="molecule type" value="Genomic_DNA"/>
</dbReference>
<dbReference type="AlphaFoldDB" id="A0A918B8Y1"/>
<evidence type="ECO:0000313" key="4">
    <source>
        <dbReference type="EMBL" id="GGQ46338.1"/>
    </source>
</evidence>
<dbReference type="Gene3D" id="3.40.80.10">
    <property type="entry name" value="Peptidoglycan recognition protein-like"/>
    <property type="match status" value="1"/>
</dbReference>
<reference evidence="4" key="1">
    <citation type="journal article" date="2014" name="Int. J. Syst. Evol. Microbiol.">
        <title>Complete genome sequence of Corynebacterium casei LMG S-19264T (=DSM 44701T), isolated from a smear-ripened cheese.</title>
        <authorList>
            <consortium name="US DOE Joint Genome Institute (JGI-PGF)"/>
            <person name="Walter F."/>
            <person name="Albersmeier A."/>
            <person name="Kalinowski J."/>
            <person name="Ruckert C."/>
        </authorList>
    </citation>
    <scope>NUCLEOTIDE SEQUENCE</scope>
    <source>
        <strain evidence="4">JCM 3131</strain>
    </source>
</reference>
<gene>
    <name evidence="4" type="ORF">GCM10010145_13810</name>
</gene>
<keyword evidence="5" id="KW-1185">Reference proteome</keyword>
<organism evidence="4 5">
    <name type="scientific">Streptomyces ruber</name>
    <dbReference type="NCBI Taxonomy" id="83378"/>
    <lineage>
        <taxon>Bacteria</taxon>
        <taxon>Bacillati</taxon>
        <taxon>Actinomycetota</taxon>
        <taxon>Actinomycetes</taxon>
        <taxon>Kitasatosporales</taxon>
        <taxon>Streptomycetaceae</taxon>
        <taxon>Streptomyces</taxon>
    </lineage>
</organism>
<evidence type="ECO:0000313" key="5">
    <source>
        <dbReference type="Proteomes" id="UP000620156"/>
    </source>
</evidence>
<dbReference type="CDD" id="cd06583">
    <property type="entry name" value="PGRP"/>
    <property type="match status" value="1"/>
</dbReference>
<dbReference type="GO" id="GO:0008745">
    <property type="term" value="F:N-acetylmuramoyl-L-alanine amidase activity"/>
    <property type="evidence" value="ECO:0007669"/>
    <property type="project" value="InterPro"/>
</dbReference>
<proteinExistence type="inferred from homology"/>
<evidence type="ECO:0000259" key="3">
    <source>
        <dbReference type="SMART" id="SM00701"/>
    </source>
</evidence>
<comment type="similarity">
    <text evidence="1">Belongs to the N-acetylmuramoyl-L-alanine amidase 2 family.</text>
</comment>
<feature type="region of interest" description="Disordered" evidence="2">
    <location>
        <begin position="8"/>
        <end position="31"/>
    </location>
</feature>
<comment type="caution">
    <text evidence="4">The sequence shown here is derived from an EMBL/GenBank/DDBJ whole genome shotgun (WGS) entry which is preliminary data.</text>
</comment>
<feature type="region of interest" description="Disordered" evidence="2">
    <location>
        <begin position="92"/>
        <end position="111"/>
    </location>
</feature>
<feature type="domain" description="Peptidoglycan recognition protein family" evidence="3">
    <location>
        <begin position="166"/>
        <end position="316"/>
    </location>
</feature>
<evidence type="ECO:0000256" key="2">
    <source>
        <dbReference type="SAM" id="MobiDB-lite"/>
    </source>
</evidence>
<reference evidence="4" key="2">
    <citation type="submission" date="2020-09" db="EMBL/GenBank/DDBJ databases">
        <authorList>
            <person name="Sun Q."/>
            <person name="Ohkuma M."/>
        </authorList>
    </citation>
    <scope>NUCLEOTIDE SEQUENCE</scope>
    <source>
        <strain evidence="4">JCM 3131</strain>
    </source>
</reference>
<name>A0A918B8Y1_9ACTN</name>
<dbReference type="SUPFAM" id="SSF55846">
    <property type="entry name" value="N-acetylmuramoyl-L-alanine amidase-like"/>
    <property type="match status" value="1"/>
</dbReference>
<dbReference type="PANTHER" id="PTHR11022">
    <property type="entry name" value="PEPTIDOGLYCAN RECOGNITION PROTEIN"/>
    <property type="match status" value="1"/>
</dbReference>
<accession>A0A918B8Y1</accession>
<dbReference type="Proteomes" id="UP000620156">
    <property type="component" value="Unassembled WGS sequence"/>
</dbReference>
<dbReference type="GO" id="GO:0009253">
    <property type="term" value="P:peptidoglycan catabolic process"/>
    <property type="evidence" value="ECO:0007669"/>
    <property type="project" value="InterPro"/>
</dbReference>
<dbReference type="Pfam" id="PF01510">
    <property type="entry name" value="Amidase_2"/>
    <property type="match status" value="1"/>
</dbReference>
<dbReference type="PANTHER" id="PTHR11022:SF41">
    <property type="entry name" value="PEPTIDOGLYCAN-RECOGNITION PROTEIN LC-RELATED"/>
    <property type="match status" value="1"/>
</dbReference>
<evidence type="ECO:0000256" key="1">
    <source>
        <dbReference type="ARBA" id="ARBA00007553"/>
    </source>
</evidence>
<dbReference type="InterPro" id="IPR015510">
    <property type="entry name" value="PGRP"/>
</dbReference>
<protein>
    <recommendedName>
        <fullName evidence="3">Peptidoglycan recognition protein family domain-containing protein</fullName>
    </recommendedName>
</protein>
<dbReference type="InterPro" id="IPR006619">
    <property type="entry name" value="PGRP_domain_met/bac"/>
</dbReference>
<dbReference type="SMART" id="SM00701">
    <property type="entry name" value="PGRP"/>
    <property type="match status" value="1"/>
</dbReference>
<dbReference type="GO" id="GO:0008270">
    <property type="term" value="F:zinc ion binding"/>
    <property type="evidence" value="ECO:0007669"/>
    <property type="project" value="InterPro"/>
</dbReference>
<sequence>MGVAVLAFRGGTGQPAGHPGDEGEGDPVRTHSRTVPLTTAADGAAAALGSRDTPPFSVLGVTWAQPSASPAGTVEVRTRSAVTRVWSHWRTLDADSGPGEQGADRGGTDPVWVGESDGVEARVSREGTAPLPAGLRLDMIDPGTAVSTRARRGPGGRTAAPSAERPPIASRADWGADESISPEAPAYLPGGKVGAAVVHHTVDSNDYTCDQAPAVIRGVYAYHVKQLGWKDIGYNFLVDKCGTLYEGRKGGVDRPVLGAHAYGFNSETTGIAVLGTHTDTAPPKEAVTALARLAGWKLGLDGADPAGQAALTAGADGKSYSGASWKKGDELALPVIHGHRDSYNTQCPGDALYGQLATIRSQAAGKEAGIVLP</sequence>
<feature type="region of interest" description="Disordered" evidence="2">
    <location>
        <begin position="145"/>
        <end position="169"/>
    </location>
</feature>
<dbReference type="InterPro" id="IPR036505">
    <property type="entry name" value="Amidase/PGRP_sf"/>
</dbReference>